<reference evidence="9 10" key="1">
    <citation type="submission" date="2014-03" db="EMBL/GenBank/DDBJ databases">
        <title>The genomes of two eusocial bee gut symbionts.</title>
        <authorList>
            <person name="Kwong W.K."/>
            <person name="Engel P."/>
            <person name="Koch H."/>
            <person name="Moran N.A."/>
        </authorList>
    </citation>
    <scope>NUCLEOTIDE SEQUENCE [LARGE SCALE GENOMIC DNA]</scope>
    <source>
        <strain evidence="10">wkB29</strain>
    </source>
</reference>
<evidence type="ECO:0000256" key="5">
    <source>
        <dbReference type="ARBA" id="ARBA00022692"/>
    </source>
</evidence>
<evidence type="ECO:0000256" key="7">
    <source>
        <dbReference type="ARBA" id="ARBA00023136"/>
    </source>
</evidence>
<dbReference type="InterPro" id="IPR051322">
    <property type="entry name" value="AA_ABC_Transporter_Permease"/>
</dbReference>
<dbReference type="CDD" id="cd06261">
    <property type="entry name" value="TM_PBP2"/>
    <property type="match status" value="1"/>
</dbReference>
<accession>A0A066TJ66</accession>
<feature type="transmembrane region" description="Helical" evidence="8">
    <location>
        <begin position="191"/>
        <end position="216"/>
    </location>
</feature>
<feature type="transmembrane region" description="Helical" evidence="8">
    <location>
        <begin position="57"/>
        <end position="86"/>
    </location>
</feature>
<dbReference type="PANTHER" id="PTHR30450">
    <property type="entry name" value="ABC TRANSPORTER PERMEASE"/>
    <property type="match status" value="1"/>
</dbReference>
<dbReference type="InterPro" id="IPR000515">
    <property type="entry name" value="MetI-like"/>
</dbReference>
<dbReference type="GO" id="GO:0048473">
    <property type="term" value="P:D-methionine transmembrane transport"/>
    <property type="evidence" value="ECO:0007669"/>
    <property type="project" value="TreeGrafter"/>
</dbReference>
<keyword evidence="6 8" id="KW-1133">Transmembrane helix</keyword>
<dbReference type="SUPFAM" id="SSF161098">
    <property type="entry name" value="MetI-like"/>
    <property type="match status" value="1"/>
</dbReference>
<feature type="transmembrane region" description="Helical" evidence="8">
    <location>
        <begin position="150"/>
        <end position="171"/>
    </location>
</feature>
<dbReference type="Pfam" id="PF00528">
    <property type="entry name" value="BPD_transp_1"/>
    <property type="match status" value="1"/>
</dbReference>
<dbReference type="OrthoDB" id="9793490at2"/>
<dbReference type="Gene3D" id="1.10.3720.10">
    <property type="entry name" value="MetI-like"/>
    <property type="match status" value="1"/>
</dbReference>
<dbReference type="FunFam" id="1.10.3720.10:FF:000002">
    <property type="entry name" value="D-methionine ABC transporter permease MetI"/>
    <property type="match status" value="1"/>
</dbReference>
<organism evidence="9 10">
    <name type="scientific">Snodgrassella communis</name>
    <dbReference type="NCBI Taxonomy" id="2946699"/>
    <lineage>
        <taxon>Bacteria</taxon>
        <taxon>Pseudomonadati</taxon>
        <taxon>Pseudomonadota</taxon>
        <taxon>Betaproteobacteria</taxon>
        <taxon>Neisseriales</taxon>
        <taxon>Neisseriaceae</taxon>
        <taxon>Snodgrassella</taxon>
    </lineage>
</organism>
<dbReference type="RefSeq" id="WP_037405540.1">
    <property type="nucleotide sequence ID" value="NZ_JFZV01000003.1"/>
</dbReference>
<dbReference type="GO" id="GO:0005886">
    <property type="term" value="C:plasma membrane"/>
    <property type="evidence" value="ECO:0007669"/>
    <property type="project" value="UniProtKB-SubCell"/>
</dbReference>
<evidence type="ECO:0000313" key="10">
    <source>
        <dbReference type="Proteomes" id="UP000027170"/>
    </source>
</evidence>
<protein>
    <submittedName>
        <fullName evidence="9">Methionine ABC transporter permease protein</fullName>
    </submittedName>
</protein>
<keyword evidence="10" id="KW-1185">Reference proteome</keyword>
<sequence>MNQWFETSLTAEQFGTALLQTFNMVSISFVLGSILGTALGVLLLLTRQGGVWPKPMLYNLLNIIINILRSLPFIILLICILPVASLIIHTSIGTKAMIIPLIIFVSPYIARLIENSLLSVPAGIIEAAQSMGATNFQIIRYFILPEAMPSILLALTTALIGLIDATAMSGTVGGGGIGDLAVNYGYQRFDYVIMIATVIVLILIVQIIQTLGNWLAAKAKKN</sequence>
<feature type="transmembrane region" description="Helical" evidence="8">
    <location>
        <begin position="92"/>
        <end position="110"/>
    </location>
</feature>
<evidence type="ECO:0000256" key="6">
    <source>
        <dbReference type="ARBA" id="ARBA00022989"/>
    </source>
</evidence>
<evidence type="ECO:0000256" key="3">
    <source>
        <dbReference type="ARBA" id="ARBA00022448"/>
    </source>
</evidence>
<evidence type="ECO:0000256" key="2">
    <source>
        <dbReference type="ARBA" id="ARBA00007069"/>
    </source>
</evidence>
<name>A0A066TJ66_9NEIS</name>
<dbReference type="EMBL" id="JFZV01000003">
    <property type="protein sequence ID" value="KDN15146.1"/>
    <property type="molecule type" value="Genomic_DNA"/>
</dbReference>
<feature type="transmembrane region" description="Helical" evidence="8">
    <location>
        <begin position="24"/>
        <end position="45"/>
    </location>
</feature>
<gene>
    <name evidence="9" type="ORF">SALWKB29_0772</name>
</gene>
<keyword evidence="3 8" id="KW-0813">Transport</keyword>
<dbReference type="PROSITE" id="PS50928">
    <property type="entry name" value="ABC_TM1"/>
    <property type="match status" value="1"/>
</dbReference>
<evidence type="ECO:0000256" key="1">
    <source>
        <dbReference type="ARBA" id="ARBA00004651"/>
    </source>
</evidence>
<dbReference type="eggNOG" id="COG2011">
    <property type="taxonomic scope" value="Bacteria"/>
</dbReference>
<comment type="caution">
    <text evidence="9">The sequence shown here is derived from an EMBL/GenBank/DDBJ whole genome shotgun (WGS) entry which is preliminary data.</text>
</comment>
<comment type="subcellular location">
    <subcellularLocation>
        <location evidence="1 8">Cell membrane</location>
        <topology evidence="1 8">Multi-pass membrane protein</topology>
    </subcellularLocation>
</comment>
<comment type="similarity">
    <text evidence="2">Belongs to the binding-protein-dependent transport system permease family. CysTW subfamily.</text>
</comment>
<evidence type="ECO:0000256" key="4">
    <source>
        <dbReference type="ARBA" id="ARBA00022475"/>
    </source>
</evidence>
<dbReference type="Proteomes" id="UP000027170">
    <property type="component" value="Unassembled WGS sequence"/>
</dbReference>
<dbReference type="InterPro" id="IPR035906">
    <property type="entry name" value="MetI-like_sf"/>
</dbReference>
<evidence type="ECO:0000313" key="9">
    <source>
        <dbReference type="EMBL" id="KDN15146.1"/>
    </source>
</evidence>
<keyword evidence="4" id="KW-1003">Cell membrane</keyword>
<proteinExistence type="inferred from homology"/>
<dbReference type="AlphaFoldDB" id="A0A066TJ66"/>
<evidence type="ECO:0000256" key="8">
    <source>
        <dbReference type="RuleBase" id="RU363032"/>
    </source>
</evidence>
<dbReference type="PANTHER" id="PTHR30450:SF14">
    <property type="entry name" value="TRANSPORTER, PERMEASE PROTEIN, PUTATIVE-RELATED"/>
    <property type="match status" value="1"/>
</dbReference>
<keyword evidence="7 8" id="KW-0472">Membrane</keyword>
<keyword evidence="5 8" id="KW-0812">Transmembrane</keyword>